<reference evidence="10 11" key="1">
    <citation type="journal article" date="2016" name="J. Microbiol.">
        <title>Dankookia rubra gen. nov., sp. nov., an alphaproteobacterium isolated from sediment of a shallow stream.</title>
        <authorList>
            <person name="Kim W.H."/>
            <person name="Kim D.H."/>
            <person name="Kang K."/>
            <person name="Ahn T.Y."/>
        </authorList>
    </citation>
    <scope>NUCLEOTIDE SEQUENCE [LARGE SCALE GENOMIC DNA]</scope>
    <source>
        <strain evidence="10 11">JCM30602</strain>
    </source>
</reference>
<dbReference type="SMART" id="SM00861">
    <property type="entry name" value="Transket_pyr"/>
    <property type="match status" value="1"/>
</dbReference>
<keyword evidence="7" id="KW-0786">Thiamine pyrophosphate</keyword>
<dbReference type="EMBL" id="SMSJ01000044">
    <property type="protein sequence ID" value="TDH60137.1"/>
    <property type="molecule type" value="Genomic_DNA"/>
</dbReference>
<dbReference type="PANTHER" id="PTHR43522">
    <property type="entry name" value="TRANSKETOLASE"/>
    <property type="match status" value="1"/>
</dbReference>
<dbReference type="SUPFAM" id="SSF52518">
    <property type="entry name" value="Thiamin diphosphate-binding fold (THDP-binding)"/>
    <property type="match status" value="2"/>
</dbReference>
<evidence type="ECO:0000256" key="3">
    <source>
        <dbReference type="ARBA" id="ARBA00007131"/>
    </source>
</evidence>
<evidence type="ECO:0000256" key="2">
    <source>
        <dbReference type="ARBA" id="ARBA00001964"/>
    </source>
</evidence>
<comment type="catalytic activity">
    <reaction evidence="8">
        <text>D-sedoheptulose 7-phosphate + D-glyceraldehyde 3-phosphate = aldehydo-D-ribose 5-phosphate + D-xylulose 5-phosphate</text>
        <dbReference type="Rhea" id="RHEA:10508"/>
        <dbReference type="ChEBI" id="CHEBI:57483"/>
        <dbReference type="ChEBI" id="CHEBI:57737"/>
        <dbReference type="ChEBI" id="CHEBI:58273"/>
        <dbReference type="ChEBI" id="CHEBI:59776"/>
        <dbReference type="EC" id="2.2.1.1"/>
    </reaction>
</comment>
<dbReference type="CDD" id="cd02012">
    <property type="entry name" value="TPP_TK"/>
    <property type="match status" value="1"/>
</dbReference>
<gene>
    <name evidence="10" type="ORF">E2C06_23680</name>
</gene>
<protein>
    <submittedName>
        <fullName evidence="10">Transketolase</fullName>
    </submittedName>
</protein>
<dbReference type="InterPro" id="IPR005475">
    <property type="entry name" value="Transketolase-like_Pyr-bd"/>
</dbReference>
<dbReference type="InterPro" id="IPR009014">
    <property type="entry name" value="Transketo_C/PFOR_II"/>
</dbReference>
<dbReference type="Pfam" id="PF02779">
    <property type="entry name" value="Transket_pyr"/>
    <property type="match status" value="1"/>
</dbReference>
<organism evidence="10 11">
    <name type="scientific">Dankookia rubra</name>
    <dbReference type="NCBI Taxonomy" id="1442381"/>
    <lineage>
        <taxon>Bacteria</taxon>
        <taxon>Pseudomonadati</taxon>
        <taxon>Pseudomonadota</taxon>
        <taxon>Alphaproteobacteria</taxon>
        <taxon>Acetobacterales</taxon>
        <taxon>Roseomonadaceae</taxon>
        <taxon>Dankookia</taxon>
    </lineage>
</organism>
<accession>A0A4R5QCS1</accession>
<evidence type="ECO:0000256" key="6">
    <source>
        <dbReference type="ARBA" id="ARBA00022842"/>
    </source>
</evidence>
<proteinExistence type="inferred from homology"/>
<keyword evidence="4" id="KW-0808">Transferase</keyword>
<dbReference type="Pfam" id="PF22613">
    <property type="entry name" value="Transketolase_C_1"/>
    <property type="match status" value="1"/>
</dbReference>
<comment type="similarity">
    <text evidence="3">Belongs to the transketolase family.</text>
</comment>
<sequence length="664" mass="71482">MALISNVEPHRMADAIRFLAMDACERVGEGHPGTPLGAAEIATALFTRHLKFNPADPLWFDRDRFVLSAGHGSMLLYALLHLSGYAGMPMEALRTFRELGSPCEGHPEYHPERGIEATTGPLGQGIANAAGMAVAEAFLAEQLGADLVDHRSYAIVGDGCLQEGVAQEVASLAGHLRLGKLTWLWDDNQMTDDGAIGIAQSEDLPARFRAANWQVLEVDGHDVAAVDAALSLARHDARPSFIACRTVIGRGLPGVEGTRAAHSGKLTRALTDAARQARDWPHPPFTVPEDVAAAWRVAGRRSLPDYEAWQARVAGLPGETRQHLDRLREGRLPDGWQDGLRAFARQAAEQGLAQHGWKTCGEIVEIAAAAIPEMLAGAPDLEAATQHKRRLSAFTAGHRGGRYLHYGVREHAMGSMLNGMAAHGGVVPSGVTYLVFSDYERPAFRLAAMMGLPVLFAFTHDSIGIGRNGPTHQPVEYLASLRAIPNLLVFRPADAVEAAECWELAIAHRTGPSCLVFARQSQPMVRRMAEENLSTRGAYVVAEAEGGERVATILATGTEVALALRAREMLASEGLPVSVVSMPCWEIFEQQTRAYRAQVLGQAPRVAVEAAVRLGWDRWIGPEGSFVGMSGFGASGGEDDLWQHFGITAEAVAAAVRQQVGRHG</sequence>
<dbReference type="Proteomes" id="UP000295096">
    <property type="component" value="Unassembled WGS sequence"/>
</dbReference>
<dbReference type="RefSeq" id="WP_133291066.1">
    <property type="nucleotide sequence ID" value="NZ_SMSJ01000044.1"/>
</dbReference>
<dbReference type="Gene3D" id="3.40.50.920">
    <property type="match status" value="1"/>
</dbReference>
<comment type="caution">
    <text evidence="10">The sequence shown here is derived from an EMBL/GenBank/DDBJ whole genome shotgun (WGS) entry which is preliminary data.</text>
</comment>
<dbReference type="GO" id="GO:0046872">
    <property type="term" value="F:metal ion binding"/>
    <property type="evidence" value="ECO:0007669"/>
    <property type="project" value="UniProtKB-KW"/>
</dbReference>
<feature type="domain" description="Transketolase-like pyrimidine-binding" evidence="9">
    <location>
        <begin position="354"/>
        <end position="524"/>
    </location>
</feature>
<dbReference type="SUPFAM" id="SSF52922">
    <property type="entry name" value="TK C-terminal domain-like"/>
    <property type="match status" value="1"/>
</dbReference>
<evidence type="ECO:0000313" key="11">
    <source>
        <dbReference type="Proteomes" id="UP000295096"/>
    </source>
</evidence>
<dbReference type="InterPro" id="IPR029061">
    <property type="entry name" value="THDP-binding"/>
</dbReference>
<evidence type="ECO:0000256" key="5">
    <source>
        <dbReference type="ARBA" id="ARBA00022723"/>
    </source>
</evidence>
<keyword evidence="5" id="KW-0479">Metal-binding</keyword>
<dbReference type="CDD" id="cd07033">
    <property type="entry name" value="TPP_PYR_DXS_TK_like"/>
    <property type="match status" value="1"/>
</dbReference>
<evidence type="ECO:0000256" key="8">
    <source>
        <dbReference type="ARBA" id="ARBA00049473"/>
    </source>
</evidence>
<dbReference type="GO" id="GO:0005829">
    <property type="term" value="C:cytosol"/>
    <property type="evidence" value="ECO:0007669"/>
    <property type="project" value="TreeGrafter"/>
</dbReference>
<dbReference type="Pfam" id="PF00456">
    <property type="entry name" value="Transketolase_N"/>
    <property type="match status" value="1"/>
</dbReference>
<dbReference type="GO" id="GO:0006098">
    <property type="term" value="P:pentose-phosphate shunt"/>
    <property type="evidence" value="ECO:0007669"/>
    <property type="project" value="TreeGrafter"/>
</dbReference>
<dbReference type="InterPro" id="IPR055152">
    <property type="entry name" value="Transketolase-like_C_2"/>
</dbReference>
<evidence type="ECO:0000256" key="4">
    <source>
        <dbReference type="ARBA" id="ARBA00022679"/>
    </source>
</evidence>
<dbReference type="Gene3D" id="3.40.50.970">
    <property type="match status" value="2"/>
</dbReference>
<dbReference type="AlphaFoldDB" id="A0A4R5QCS1"/>
<dbReference type="InterPro" id="IPR033247">
    <property type="entry name" value="Transketolase_fam"/>
</dbReference>
<dbReference type="OrthoDB" id="8732661at2"/>
<dbReference type="InterPro" id="IPR005474">
    <property type="entry name" value="Transketolase_N"/>
</dbReference>
<evidence type="ECO:0000259" key="9">
    <source>
        <dbReference type="SMART" id="SM00861"/>
    </source>
</evidence>
<dbReference type="PANTHER" id="PTHR43522:SF2">
    <property type="entry name" value="TRANSKETOLASE 1-RELATED"/>
    <property type="match status" value="1"/>
</dbReference>
<evidence type="ECO:0000256" key="1">
    <source>
        <dbReference type="ARBA" id="ARBA00001946"/>
    </source>
</evidence>
<keyword evidence="6" id="KW-0460">Magnesium</keyword>
<dbReference type="GO" id="GO:0004802">
    <property type="term" value="F:transketolase activity"/>
    <property type="evidence" value="ECO:0007669"/>
    <property type="project" value="UniProtKB-EC"/>
</dbReference>
<name>A0A4R5QCS1_9PROT</name>
<keyword evidence="11" id="KW-1185">Reference proteome</keyword>
<evidence type="ECO:0000256" key="7">
    <source>
        <dbReference type="ARBA" id="ARBA00023052"/>
    </source>
</evidence>
<evidence type="ECO:0000313" key="10">
    <source>
        <dbReference type="EMBL" id="TDH60137.1"/>
    </source>
</evidence>
<comment type="cofactor">
    <cofactor evidence="1">
        <name>Mg(2+)</name>
        <dbReference type="ChEBI" id="CHEBI:18420"/>
    </cofactor>
</comment>
<comment type="cofactor">
    <cofactor evidence="2">
        <name>thiamine diphosphate</name>
        <dbReference type="ChEBI" id="CHEBI:58937"/>
    </cofactor>
</comment>